<feature type="domain" description="Anti-proliferative protein" evidence="3">
    <location>
        <begin position="132"/>
        <end position="237"/>
    </location>
</feature>
<dbReference type="InterPro" id="IPR036054">
    <property type="entry name" value="BTG-like_sf"/>
</dbReference>
<evidence type="ECO:0000256" key="1">
    <source>
        <dbReference type="ARBA" id="ARBA00007989"/>
    </source>
</evidence>
<reference evidence="4 5" key="1">
    <citation type="submission" date="2016-04" db="EMBL/GenBank/DDBJ databases">
        <title>The genome of Intoshia linei affirms orthonectids as highly simplified spiralians.</title>
        <authorList>
            <person name="Mikhailov K.V."/>
            <person name="Slusarev G.S."/>
            <person name="Nikitin M.A."/>
            <person name="Logacheva M.D."/>
            <person name="Penin A."/>
            <person name="Aleoshin V."/>
            <person name="Panchin Y.V."/>
        </authorList>
    </citation>
    <scope>NUCLEOTIDE SEQUENCE [LARGE SCALE GENOMIC DNA]</scope>
    <source>
        <strain evidence="4">Intl2013</strain>
        <tissue evidence="4">Whole animal</tissue>
    </source>
</reference>
<keyword evidence="5" id="KW-1185">Reference proteome</keyword>
<dbReference type="InterPro" id="IPR002087">
    <property type="entry name" value="Anti_prolifrtn"/>
</dbReference>
<evidence type="ECO:0000313" key="5">
    <source>
        <dbReference type="Proteomes" id="UP000078046"/>
    </source>
</evidence>
<gene>
    <name evidence="4" type="ORF">A3Q56_04724</name>
</gene>
<dbReference type="SUPFAM" id="SSF160696">
    <property type="entry name" value="BTG domain-like"/>
    <property type="match status" value="1"/>
</dbReference>
<feature type="compositionally biased region" description="Polar residues" evidence="2">
    <location>
        <begin position="1"/>
        <end position="12"/>
    </location>
</feature>
<feature type="region of interest" description="Disordered" evidence="2">
    <location>
        <begin position="548"/>
        <end position="568"/>
    </location>
</feature>
<dbReference type="Proteomes" id="UP000078046">
    <property type="component" value="Unassembled WGS sequence"/>
</dbReference>
<accession>A0A177B078</accession>
<dbReference type="Pfam" id="PF07742">
    <property type="entry name" value="BTG"/>
    <property type="match status" value="1"/>
</dbReference>
<evidence type="ECO:0000259" key="3">
    <source>
        <dbReference type="Pfam" id="PF07742"/>
    </source>
</evidence>
<dbReference type="Gene3D" id="3.90.640.90">
    <property type="entry name" value="Anti-proliferative protein, N-terminal domain"/>
    <property type="match status" value="1"/>
</dbReference>
<name>A0A177B078_9BILA</name>
<comment type="similarity">
    <text evidence="1">Belongs to the BTG family.</text>
</comment>
<proteinExistence type="inferred from homology"/>
<organism evidence="4 5">
    <name type="scientific">Intoshia linei</name>
    <dbReference type="NCBI Taxonomy" id="1819745"/>
    <lineage>
        <taxon>Eukaryota</taxon>
        <taxon>Metazoa</taxon>
        <taxon>Spiralia</taxon>
        <taxon>Lophotrochozoa</taxon>
        <taxon>Mesozoa</taxon>
        <taxon>Orthonectida</taxon>
        <taxon>Rhopaluridae</taxon>
        <taxon>Intoshia</taxon>
    </lineage>
</organism>
<evidence type="ECO:0000256" key="2">
    <source>
        <dbReference type="SAM" id="MobiDB-lite"/>
    </source>
</evidence>
<comment type="caution">
    <text evidence="4">The sequence shown here is derived from an EMBL/GenBank/DDBJ whole genome shotgun (WGS) entry which is preliminary data.</text>
</comment>
<protein>
    <recommendedName>
        <fullName evidence="3">Anti-proliferative protein domain-containing protein</fullName>
    </recommendedName>
</protein>
<feature type="compositionally biased region" description="Low complexity" evidence="2">
    <location>
        <begin position="26"/>
        <end position="35"/>
    </location>
</feature>
<dbReference type="AlphaFoldDB" id="A0A177B078"/>
<evidence type="ECO:0000313" key="4">
    <source>
        <dbReference type="EMBL" id="OAF67530.1"/>
    </source>
</evidence>
<feature type="region of interest" description="Disordered" evidence="2">
    <location>
        <begin position="1"/>
        <end position="37"/>
    </location>
</feature>
<sequence>MSNTNVSISSIKYSPENDIDYDKSVESSSSDTSSSPIQLNSFNQIPTPLSSHVPIPLNHENNLNFSKPSCSTPFGEYSSDDAKKCDKIIDQINQNDYKPDINTNVFLTDEFNWSGLIGYELSFFRFKEGAFELEAVGNFFLKYIFSRKKLIPTVRIYQKLRIFVQSVVYLTYKKILKYWNRDFPKRGCGSRSIHWERGYYDNRLIHAAQIANLPFKYILNFIPATGTIHIDPDYVQIIDPKNDAKTIYDGFKMHNFEVSAPTNFRDIKCCHFDDNIIDVPLEVDESNSCKQLLVDTKCPSREEYSYYKDCITFRMRFVIWRTKVKLLWMKYKYKTDYTLSQLSQGINHLKVDNKQEIEHLSNYHQLIMSQNELQGCFLNEIIQNYEKVVQIKNQTIDPIVNIGSTNLNQRNVPTVDNSIINQADHKMFFNAMSVPENNYDYHINDEMANQCLNERYYMEGNQCIPNPVHINSKLDNEAPSNGQAVYDGAVNNSLHFYQYPPNDHYYIPSQSYYQYCDPQMQPVKGRCIKYSEAIKIQPNEQKVSITRSCAQSDTEDESPANKSVIVVS</sequence>
<dbReference type="EMBL" id="LWCA01000638">
    <property type="protein sequence ID" value="OAF67530.1"/>
    <property type="molecule type" value="Genomic_DNA"/>
</dbReference>